<evidence type="ECO:0000313" key="8">
    <source>
        <dbReference type="Proteomes" id="UP000623687"/>
    </source>
</evidence>
<dbReference type="PANTHER" id="PTHR46481:SF10">
    <property type="entry name" value="ZINC FINGER BED DOMAIN-CONTAINING PROTEIN 39"/>
    <property type="match status" value="1"/>
</dbReference>
<organism evidence="7 8">
    <name type="scientific">Pleurotus ostreatus</name>
    <name type="common">Oyster mushroom</name>
    <name type="synonym">White-rot fungus</name>
    <dbReference type="NCBI Taxonomy" id="5322"/>
    <lineage>
        <taxon>Eukaryota</taxon>
        <taxon>Fungi</taxon>
        <taxon>Dikarya</taxon>
        <taxon>Basidiomycota</taxon>
        <taxon>Agaricomycotina</taxon>
        <taxon>Agaricomycetes</taxon>
        <taxon>Agaricomycetidae</taxon>
        <taxon>Agaricales</taxon>
        <taxon>Pleurotineae</taxon>
        <taxon>Pleurotaceae</taxon>
        <taxon>Pleurotus</taxon>
    </lineage>
</organism>
<evidence type="ECO:0000256" key="4">
    <source>
        <dbReference type="ARBA" id="ARBA00022833"/>
    </source>
</evidence>
<feature type="region of interest" description="Disordered" evidence="6">
    <location>
        <begin position="52"/>
        <end position="142"/>
    </location>
</feature>
<dbReference type="VEuPathDB" id="FungiDB:PC9H_001861"/>
<dbReference type="RefSeq" id="XP_036626128.1">
    <property type="nucleotide sequence ID" value="XM_036771507.1"/>
</dbReference>
<accession>A0A8H6ZK86</accession>
<keyword evidence="5" id="KW-0539">Nucleus</keyword>
<dbReference type="PANTHER" id="PTHR46481">
    <property type="entry name" value="ZINC FINGER BED DOMAIN-CONTAINING PROTEIN 4"/>
    <property type="match status" value="1"/>
</dbReference>
<dbReference type="GO" id="GO:0008270">
    <property type="term" value="F:zinc ion binding"/>
    <property type="evidence" value="ECO:0007669"/>
    <property type="project" value="UniProtKB-KW"/>
</dbReference>
<dbReference type="OrthoDB" id="3256444at2759"/>
<gene>
    <name evidence="7" type="ORF">PC9H_001861</name>
</gene>
<reference evidence="7" key="1">
    <citation type="submission" date="2019-07" db="EMBL/GenBank/DDBJ databases">
        <authorList>
            <person name="Palmer J.M."/>
        </authorList>
    </citation>
    <scope>NUCLEOTIDE SEQUENCE</scope>
    <source>
        <strain evidence="7">PC9</strain>
    </source>
</reference>
<keyword evidence="2" id="KW-0479">Metal-binding</keyword>
<comment type="caution">
    <text evidence="7">The sequence shown here is derived from an EMBL/GenBank/DDBJ whole genome shotgun (WGS) entry which is preliminary data.</text>
</comment>
<feature type="compositionally biased region" description="Polar residues" evidence="6">
    <location>
        <begin position="59"/>
        <end position="68"/>
    </location>
</feature>
<feature type="compositionally biased region" description="Basic and acidic residues" evidence="6">
    <location>
        <begin position="72"/>
        <end position="83"/>
    </location>
</feature>
<feature type="region of interest" description="Disordered" evidence="6">
    <location>
        <begin position="1"/>
        <end position="36"/>
    </location>
</feature>
<dbReference type="EMBL" id="JACETU010000010">
    <property type="protein sequence ID" value="KAF7419274.1"/>
    <property type="molecule type" value="Genomic_DNA"/>
</dbReference>
<evidence type="ECO:0000256" key="1">
    <source>
        <dbReference type="ARBA" id="ARBA00004123"/>
    </source>
</evidence>
<keyword evidence="4" id="KW-0862">Zinc</keyword>
<evidence type="ECO:0000256" key="2">
    <source>
        <dbReference type="ARBA" id="ARBA00022723"/>
    </source>
</evidence>
<dbReference type="GeneID" id="59371702"/>
<keyword evidence="8" id="KW-1185">Reference proteome</keyword>
<evidence type="ECO:0000256" key="6">
    <source>
        <dbReference type="SAM" id="MobiDB-lite"/>
    </source>
</evidence>
<dbReference type="AlphaFoldDB" id="A0A8H6ZK86"/>
<feature type="compositionally biased region" description="Polar residues" evidence="6">
    <location>
        <begin position="113"/>
        <end position="140"/>
    </location>
</feature>
<sequence length="448" mass="51353">MAPDTVSRTKRVSAPSARVIDPDNIGEKQLSSHRAAQAEAILRAEAEAALRAQEANQEWASHTGSSPAATDPSHEEARMEIERVANSNRPLSPVPASRRKRKPIVEDSDSDSQDGTQPSSSQKRARTAESQDTTLPATNQLDEDGFLKDINIQAIDNDTMSNKRREDTSRDLNEFFAEAFEVSAPEGKRKRRRCLKCPRRQGEERPSFVADVSTLRRHIESAHREPYMAWCKANKFEPKLPKYRAQLREKQTTSQQKTLDPHLKEIPTRLPPYTDQVYHEAAIHWLVENDLPIQALEHPSFRNMINTAARATNGVKHLTRKMTRNQIMVTFKRALTKIRERVNASNIDAYFAVTAHWIEEERPGVWKMGMALIGFTQLNNSHNGQRLGHALYKIIERVHIQHKVGHMTCDNASNNDTMLEHFEERMHRDGHRFDRKQQHIRYMSAIFL</sequence>
<dbReference type="Proteomes" id="UP000623687">
    <property type="component" value="Unassembled WGS sequence"/>
</dbReference>
<evidence type="ECO:0000313" key="7">
    <source>
        <dbReference type="EMBL" id="KAF7419274.1"/>
    </source>
</evidence>
<dbReference type="InterPro" id="IPR052035">
    <property type="entry name" value="ZnF_BED_domain_contain"/>
</dbReference>
<proteinExistence type="predicted"/>
<name>A0A8H6ZK86_PLEOS</name>
<protein>
    <submittedName>
        <fullName evidence="7">Uncharacterized protein</fullName>
    </submittedName>
</protein>
<keyword evidence="3" id="KW-0863">Zinc-finger</keyword>
<comment type="subcellular location">
    <subcellularLocation>
        <location evidence="1">Nucleus</location>
    </subcellularLocation>
</comment>
<evidence type="ECO:0000256" key="3">
    <source>
        <dbReference type="ARBA" id="ARBA00022771"/>
    </source>
</evidence>
<dbReference type="GO" id="GO:0005634">
    <property type="term" value="C:nucleus"/>
    <property type="evidence" value="ECO:0007669"/>
    <property type="project" value="UniProtKB-SubCell"/>
</dbReference>
<evidence type="ECO:0000256" key="5">
    <source>
        <dbReference type="ARBA" id="ARBA00023242"/>
    </source>
</evidence>